<reference evidence="1" key="3">
    <citation type="journal article" date="2016" name="Genome Announc.">
        <title>Complete Genome Sequences of Four Strains from the 2015-2016 Elizabethkingia anophelis Outbreak.</title>
        <authorList>
            <person name="Nicholson A.C."/>
            <person name="Whitney A.M."/>
            <person name="Emery B.D."/>
            <person name="Bell M.E."/>
            <person name="Gartin J.T."/>
            <person name="Humrighouse B.W."/>
            <person name="Loparev V.N."/>
            <person name="Batra D."/>
            <person name="Sheth M."/>
            <person name="Rowe L.A."/>
            <person name="Juieng P."/>
            <person name="Knipe K."/>
            <person name="Gulvik C."/>
            <person name="McQuiston J.R."/>
        </authorList>
    </citation>
    <scope>NUCLEOTIDE SEQUENCE</scope>
</reference>
<proteinExistence type="predicted"/>
<gene>
    <name evidence="1" type="primary">ICEEaII(7)_F3543_22286_22122</name>
</gene>
<accession>A0A455ZES2</accession>
<reference evidence="1" key="8">
    <citation type="journal article" date="2018" name="J. ISSAAS">
        <title>In Silico Identification of Three Types of Integrative and Conjugative Elements (ICEs) in Elizabethkingia anophelis Strains Isolated from Around the World.</title>
        <authorList>
            <person name="Xu J."/>
            <person name="Pei D."/>
            <person name="Nicholson A."/>
            <person name="Lan Y."/>
            <person name="Xia Q."/>
        </authorList>
    </citation>
    <scope>NUCLEOTIDE SEQUENCE</scope>
</reference>
<reference evidence="1" key="5">
    <citation type="journal article" date="2017" name="Genome Announc.">
        <title>Complete Circularized Genome Sequences of Four Strains of Elizabethkingia anophelis, Including Two Novel Strains Isolated from Wild-Caught Anopheles sinensis.</title>
        <authorList>
            <person name="Pei D."/>
            <person name="Nicholson A.C."/>
            <person name="Jiang J."/>
            <person name="Chen H."/>
            <person name="Whitney A.M."/>
            <person name="Villarma A."/>
            <person name="Bell M."/>
            <person name="Humrighouse B."/>
            <person name="Rowe L.A."/>
            <person name="Sheth M."/>
            <person name="Batra D."/>
            <person name="Juieng P."/>
            <person name="Loparev V.N."/>
            <person name="McQuiston J.R."/>
            <person name="Lan Y."/>
            <person name="Ma Y."/>
            <person name="Xu J."/>
        </authorList>
    </citation>
    <scope>NUCLEOTIDE SEQUENCE</scope>
</reference>
<reference evidence="1" key="1">
    <citation type="journal article" date="2014" name="Genome Biol. Evol.">
        <title>Comparative genomic analysis of malaria mosquito vector-associated novel pathogen Elizabethkingia anophelis.</title>
        <authorList>
            <person name="Teo J."/>
            <person name="Tan S.Y."/>
            <person name="Liu Y."/>
            <person name="Tay M."/>
            <person name="Ding Y."/>
            <person name="Li Y."/>
            <person name="Kjelleberg S."/>
            <person name="Givskov M."/>
            <person name="Lin R.T."/>
            <person name="Yang L."/>
        </authorList>
    </citation>
    <scope>NUCLEOTIDE SEQUENCE</scope>
</reference>
<dbReference type="AlphaFoldDB" id="A0A455ZES2"/>
<evidence type="ECO:0000313" key="1">
    <source>
        <dbReference type="EMBL" id="DAC75175.1"/>
    </source>
</evidence>
<organism evidence="1">
    <name type="scientific">Elizabethkingia anophelis</name>
    <dbReference type="NCBI Taxonomy" id="1117645"/>
    <lineage>
        <taxon>Bacteria</taxon>
        <taxon>Pseudomonadati</taxon>
        <taxon>Bacteroidota</taxon>
        <taxon>Flavobacteriia</taxon>
        <taxon>Flavobacteriales</taxon>
        <taxon>Weeksellaceae</taxon>
        <taxon>Elizabethkingia</taxon>
    </lineage>
</organism>
<protein>
    <submittedName>
        <fullName evidence="1">Uncharacterized protein</fullName>
    </submittedName>
</protein>
<name>A0A455ZES2_9FLAO</name>
<reference evidence="1" key="6">
    <citation type="journal article" date="2017" name="Nat. Commun.">
        <title>Evolutionary dynamics and genomic features of the Elizabethkingia anophelis 2015 to 2016 Wisconsin outbreak strain.</title>
        <authorList>
            <person name="Perrin A."/>
            <person name="Larsonneur E."/>
            <person name="Nicholson A.C."/>
            <person name="Edwards D.J."/>
            <person name="Gundlach K.M."/>
            <person name="Whitney A.M."/>
            <person name="Gulvik C.A."/>
            <person name="Bell M.E."/>
            <person name="Rendueles O."/>
            <person name="Cury J."/>
            <person name="Hugon P."/>
            <person name="Clermont D."/>
            <person name="Enouf V."/>
            <person name="Loparev V."/>
            <person name="Juieng P."/>
            <person name="Monson T."/>
            <person name="Warshauer D."/>
            <person name="Elbadawi L.I."/>
            <person name="Walters M.S."/>
            <person name="Crist M.B."/>
            <person name="Noble-Wang J."/>
            <person name="Borlaug G."/>
            <person name="Rocha E.P.C."/>
            <person name="Criscuolo A."/>
            <person name="Touchon M."/>
            <person name="Davis J.P."/>
            <person name="Holt K.E."/>
            <person name="McQuiston J.R."/>
            <person name="Brisse S."/>
        </authorList>
    </citation>
    <scope>NUCLEOTIDE SEQUENCE</scope>
</reference>
<reference evidence="1" key="7">
    <citation type="journal article" date="2017" name="Sci. Rep.">
        <title>Genomic features, phylogenetic relationships, and comparative genomics of Elizabethkingia anophelis strain EM361-97 isolated in Taiwan.</title>
        <authorList>
            <person name="Lin J.N."/>
            <person name="Lai C.H."/>
            <person name="Yang C.H."/>
            <person name="Huang Y.H."/>
            <person name="Lin H.H."/>
        </authorList>
    </citation>
    <scope>NUCLEOTIDE SEQUENCE</scope>
</reference>
<dbReference type="EMBL" id="BK010601">
    <property type="protein sequence ID" value="DAC75175.1"/>
    <property type="molecule type" value="Genomic_DNA"/>
</dbReference>
<reference evidence="1" key="2">
    <citation type="journal article" date="2014" name="PLoS ONE">
        <title>Insights from the genome annotation of Elizabethkingia anophelis from the malaria vector Anopheles gambiae.</title>
        <authorList>
            <person name="Kukutla P."/>
            <person name="Lindberg B.G."/>
            <person name="Pei D."/>
            <person name="Rayl M."/>
            <person name="Yu W."/>
            <person name="Steritz M."/>
            <person name="Faye I."/>
            <person name="Xu J."/>
        </authorList>
    </citation>
    <scope>NUCLEOTIDE SEQUENCE</scope>
</reference>
<sequence length="54" mass="6019">MALEKNLPLLIFRKTLVYIMILKIVLQNNSLFMKGLCSGMVLNIALGSQRIPAS</sequence>
<reference evidence="1" key="4">
    <citation type="journal article" date="2016" name="Sci. Rep.">
        <title>Genomic epidemiology and global diversity of the emerging bacterial pathogen Elizabethkingia anophelis.</title>
        <authorList>
            <person name="Breurec S."/>
            <person name="Criscuolo A."/>
            <person name="Diancourt L."/>
            <person name="Rendueles O."/>
            <person name="Vandenbogaert M."/>
            <person name="Passet V."/>
            <person name="Caro V."/>
            <person name="Rocha E.P."/>
            <person name="Touchon M."/>
            <person name="Brisse S."/>
        </authorList>
    </citation>
    <scope>NUCLEOTIDE SEQUENCE</scope>
</reference>